<sequence>MPPSSPPYAPLHLFSGFAFGRGTMLAEEMAEAAARGGCLAAAIADPHSLVGCFEFAKACRKVGVKPLIGASIETPEGGELVLIAKNHEGYRNLSRLITACHLEEPRNYPLGSWERLERHSGDLICLTGGDLGPLDRRLIRRDTAGARGLLQRLTALYGSDNVYVEIERSFLPWQASVEAQALQLAHELGLKPIAGGAITHARPSHFPAQDVIACIDTLCLIEDIVGRKPLRDPSRPQIEQPPRRAINAERYFRSASEMGRLFTDRPDLLARTLEVADRCADDVLPKRTRLPSLFEDDAHALREIVEVQSMAAYGRVAARQKWRLAHELDRIQRLGFATHFLVAWDLCRWAREQEIQMSGRGSVIDSAVAYVLGFSRIDAVRHKLHFDRFLPDDGSKRPDIDIDFEARRRDDVRGYMVRKYGVDRVATVAAVGTYNTRGIVREVGKVFGLPDETIGFLAKRIHGGVPPDQLESALQGRPELRDAQIPKERFRWVFALAERLMDLPRNIRCHSSGVVVSDRPLAETVPVMWSASGNAEESGWADEQLRIIQWDKRSAKHVFDKFDILCLRGQDVLSGVERSVRLADPDFSVERVAATEDPEVYRAMRSGELIGVPQSASPAMRQAHVRLKTNDLHDASLVQAGIRPGVGGAVKINELIARRRGKPYSFEHPDLEAILGHTYGIIVFQEQVDELLQKICGYTSGEAEEIRDAIHKRRREDYGATIRDEVVVRALAKGYSPSVAERVIDYVAGFKGYGFAQGHALAFAEVSLRSVSMMQNHPAEYFASLLSAQPAGYYGPATIANEARTRGVAMLPLDVNRSCLRFEVENLTIKGLTVPNAAIRVGLIQLSGLSEGTKQRILEQQALALERPPDREAQPLKSVERQGAATAVALRERPLSVPEPGGGKGPHGFASIFEFAARVQPDRDELEALILAGAFEALHPNRRALLWAMPSIAEYAATARSLLEGGSLPLLLAEPSLPARVEDFQPEEKAVYERSLLGMDVAAHLMAFERDRVAVKGGITSADAKRLPDGACAFVVGNPIRLRFPPTSSGKRVVFFDLEDETGLLNVTCFDDVYRRDGHAIVCSSYVTVIGQAQDRDGFMAFLASRVIPYHPGLAKRLPSGQPLPLASADFLVG</sequence>
<dbReference type="GO" id="GO:0006260">
    <property type="term" value="P:DNA replication"/>
    <property type="evidence" value="ECO:0007669"/>
    <property type="project" value="UniProtKB-KW"/>
</dbReference>
<feature type="domain" description="DNA polymerase III alpha subunit finger" evidence="10">
    <location>
        <begin position="595"/>
        <end position="730"/>
    </location>
</feature>
<dbReference type="GO" id="GO:0003887">
    <property type="term" value="F:DNA-directed DNA polymerase activity"/>
    <property type="evidence" value="ECO:0007669"/>
    <property type="project" value="UniProtKB-KW"/>
</dbReference>
<dbReference type="Gene3D" id="1.10.10.1600">
    <property type="entry name" value="Bacterial DNA polymerase III alpha subunit, thumb domain"/>
    <property type="match status" value="1"/>
</dbReference>
<evidence type="ECO:0000256" key="4">
    <source>
        <dbReference type="ARBA" id="ARBA00022705"/>
    </source>
</evidence>
<dbReference type="Proteomes" id="UP000727962">
    <property type="component" value="Unassembled WGS sequence"/>
</dbReference>
<evidence type="ECO:0000256" key="7">
    <source>
        <dbReference type="ARBA" id="ARBA00023204"/>
    </source>
</evidence>
<evidence type="ECO:0000259" key="10">
    <source>
        <dbReference type="Pfam" id="PF17657"/>
    </source>
</evidence>
<feature type="domain" description="Bacterial DNA polymerase III alpha subunit NTPase" evidence="9">
    <location>
        <begin position="301"/>
        <end position="565"/>
    </location>
</feature>
<evidence type="ECO:0000259" key="9">
    <source>
        <dbReference type="Pfam" id="PF07733"/>
    </source>
</evidence>
<dbReference type="Gene3D" id="3.20.20.140">
    <property type="entry name" value="Metal-dependent hydrolases"/>
    <property type="match status" value="1"/>
</dbReference>
<dbReference type="CDD" id="cd04485">
    <property type="entry name" value="DnaE_OBF"/>
    <property type="match status" value="1"/>
</dbReference>
<evidence type="ECO:0000256" key="1">
    <source>
        <dbReference type="ARBA" id="ARBA00022490"/>
    </source>
</evidence>
<evidence type="ECO:0000256" key="2">
    <source>
        <dbReference type="ARBA" id="ARBA00022679"/>
    </source>
</evidence>
<dbReference type="InterPro" id="IPR041931">
    <property type="entry name" value="DNA_pol3_alpha_thumb_dom"/>
</dbReference>
<keyword evidence="3" id="KW-0548">Nucleotidyltransferase</keyword>
<accession>A0A931LVD9</accession>
<evidence type="ECO:0000256" key="3">
    <source>
        <dbReference type="ARBA" id="ARBA00022695"/>
    </source>
</evidence>
<dbReference type="GO" id="GO:0008408">
    <property type="term" value="F:3'-5' exonuclease activity"/>
    <property type="evidence" value="ECO:0007669"/>
    <property type="project" value="InterPro"/>
</dbReference>
<dbReference type="EMBL" id="JACOSL010000041">
    <property type="protein sequence ID" value="MBI1756873.1"/>
    <property type="molecule type" value="Genomic_DNA"/>
</dbReference>
<dbReference type="NCBIfam" id="TIGR00594">
    <property type="entry name" value="polc"/>
    <property type="match status" value="1"/>
</dbReference>
<keyword evidence="2" id="KW-0808">Transferase</keyword>
<evidence type="ECO:0000259" key="8">
    <source>
        <dbReference type="Pfam" id="PF02811"/>
    </source>
</evidence>
<evidence type="ECO:0000256" key="5">
    <source>
        <dbReference type="ARBA" id="ARBA00022763"/>
    </source>
</evidence>
<organism evidence="11 12">
    <name type="scientific">Fimbriimonas ginsengisoli</name>
    <dbReference type="NCBI Taxonomy" id="1005039"/>
    <lineage>
        <taxon>Bacteria</taxon>
        <taxon>Bacillati</taxon>
        <taxon>Armatimonadota</taxon>
        <taxon>Fimbriimonadia</taxon>
        <taxon>Fimbriimonadales</taxon>
        <taxon>Fimbriimonadaceae</taxon>
        <taxon>Fimbriimonas</taxon>
    </lineage>
</organism>
<keyword evidence="1" id="KW-0963">Cytoplasm</keyword>
<dbReference type="Pfam" id="PF02811">
    <property type="entry name" value="PHP"/>
    <property type="match status" value="1"/>
</dbReference>
<dbReference type="InterPro" id="IPR004805">
    <property type="entry name" value="DnaE2/DnaE/PolC"/>
</dbReference>
<comment type="caution">
    <text evidence="11">The sequence shown here is derived from an EMBL/GenBank/DDBJ whole genome shotgun (WGS) entry which is preliminary data.</text>
</comment>
<keyword evidence="4" id="KW-0235">DNA replication</keyword>
<evidence type="ECO:0000256" key="6">
    <source>
        <dbReference type="ARBA" id="ARBA00022932"/>
    </source>
</evidence>
<keyword evidence="6" id="KW-0239">DNA-directed DNA polymerase</keyword>
<reference evidence="11" key="1">
    <citation type="submission" date="2020-07" db="EMBL/GenBank/DDBJ databases">
        <title>Huge and variable diversity of episymbiotic CPR bacteria and DPANN archaea in groundwater ecosystems.</title>
        <authorList>
            <person name="He C.Y."/>
            <person name="Keren R."/>
            <person name="Whittaker M."/>
            <person name="Farag I.F."/>
            <person name="Doudna J."/>
            <person name="Cate J.H.D."/>
            <person name="Banfield J.F."/>
        </authorList>
    </citation>
    <scope>NUCLEOTIDE SEQUENCE</scope>
    <source>
        <strain evidence="11">NC_groundwater_17_Pr7_B-0.1um_64_12</strain>
    </source>
</reference>
<dbReference type="InterPro" id="IPR011708">
    <property type="entry name" value="DNA_pol3_alpha_NTPase_dom"/>
</dbReference>
<keyword evidence="7" id="KW-0234">DNA repair</keyword>
<dbReference type="InterPro" id="IPR040982">
    <property type="entry name" value="DNA_pol3_finger"/>
</dbReference>
<name>A0A931LVD9_FIMGI</name>
<gene>
    <name evidence="11" type="ORF">HYR64_07190</name>
</gene>
<evidence type="ECO:0000313" key="11">
    <source>
        <dbReference type="EMBL" id="MBI1756873.1"/>
    </source>
</evidence>
<dbReference type="AlphaFoldDB" id="A0A931LVD9"/>
<proteinExistence type="predicted"/>
<dbReference type="InterPro" id="IPR004013">
    <property type="entry name" value="PHP_dom"/>
</dbReference>
<dbReference type="Pfam" id="PF17657">
    <property type="entry name" value="DNA_pol3_finger"/>
    <property type="match status" value="1"/>
</dbReference>
<evidence type="ECO:0000313" key="12">
    <source>
        <dbReference type="Proteomes" id="UP000727962"/>
    </source>
</evidence>
<protein>
    <submittedName>
        <fullName evidence="11">DNA polymerase III subunit alpha</fullName>
    </submittedName>
</protein>
<feature type="domain" description="PHP" evidence="8">
    <location>
        <begin position="11"/>
        <end position="169"/>
    </location>
</feature>
<dbReference type="PANTHER" id="PTHR32294">
    <property type="entry name" value="DNA POLYMERASE III SUBUNIT ALPHA"/>
    <property type="match status" value="1"/>
</dbReference>
<dbReference type="PANTHER" id="PTHR32294:SF4">
    <property type="entry name" value="ERROR-PRONE DNA POLYMERASE"/>
    <property type="match status" value="1"/>
</dbReference>
<dbReference type="Pfam" id="PF07733">
    <property type="entry name" value="DNA_pol3_alpha"/>
    <property type="match status" value="1"/>
</dbReference>
<keyword evidence="5" id="KW-0227">DNA damage</keyword>